<name>A0A8J3J979_9ACTN</name>
<dbReference type="EMBL" id="BOMB01000014">
    <property type="protein sequence ID" value="GID11743.1"/>
    <property type="molecule type" value="Genomic_DNA"/>
</dbReference>
<dbReference type="Pfam" id="PF03372">
    <property type="entry name" value="Exo_endo_phos"/>
    <property type="match status" value="1"/>
</dbReference>
<gene>
    <name evidence="3" type="ORF">Aru02nite_26320</name>
</gene>
<keyword evidence="4" id="KW-1185">Reference proteome</keyword>
<dbReference type="RefSeq" id="WP_203657744.1">
    <property type="nucleotide sequence ID" value="NZ_BAAAZM010000005.1"/>
</dbReference>
<sequence>MRLLRALGWVLVVLLTVLITVRWAGWDRITPFIQAMVFVPYLALASLLGTLVLFAGGRRRLGFFMVLVTIAYGAALLPRWAVGPESRPKGYTLRVMTVNLNAGSADAKALVQRIAAVKPDILAVQELTPGEAGALGKAGIGRYLPANVLRPAGGRTGTGLYAQGALTGGHLSGTTSSLARARMSVGSVSLDLVSVHTRTPMLGHTVADWTHDLDALPTPKDPGTQLLLGDFNGTQDNVAFRNLERDGYQDAAIAVGAGLKPTYTKWPVPPTPVDHVLTEGRVHAYRISAYDLGGTSHRILVADLAVG</sequence>
<dbReference type="InterPro" id="IPR005135">
    <property type="entry name" value="Endo/exonuclease/phosphatase"/>
</dbReference>
<feature type="domain" description="Endonuclease/exonuclease/phosphatase" evidence="2">
    <location>
        <begin position="96"/>
        <end position="294"/>
    </location>
</feature>
<feature type="transmembrane region" description="Helical" evidence="1">
    <location>
        <begin position="61"/>
        <end position="81"/>
    </location>
</feature>
<dbReference type="InterPro" id="IPR036691">
    <property type="entry name" value="Endo/exonu/phosph_ase_sf"/>
</dbReference>
<keyword evidence="1" id="KW-0472">Membrane</keyword>
<keyword evidence="1" id="KW-0812">Transmembrane</keyword>
<reference evidence="3" key="1">
    <citation type="submission" date="2021-01" db="EMBL/GenBank/DDBJ databases">
        <title>Whole genome shotgun sequence of Actinocatenispora rupis NBRC 107355.</title>
        <authorList>
            <person name="Komaki H."/>
            <person name="Tamura T."/>
        </authorList>
    </citation>
    <scope>NUCLEOTIDE SEQUENCE</scope>
    <source>
        <strain evidence="3">NBRC 107355</strain>
    </source>
</reference>
<organism evidence="3 4">
    <name type="scientific">Actinocatenispora rupis</name>
    <dbReference type="NCBI Taxonomy" id="519421"/>
    <lineage>
        <taxon>Bacteria</taxon>
        <taxon>Bacillati</taxon>
        <taxon>Actinomycetota</taxon>
        <taxon>Actinomycetes</taxon>
        <taxon>Micromonosporales</taxon>
        <taxon>Micromonosporaceae</taxon>
        <taxon>Actinocatenispora</taxon>
    </lineage>
</organism>
<keyword evidence="1" id="KW-1133">Transmembrane helix</keyword>
<proteinExistence type="predicted"/>
<evidence type="ECO:0000313" key="4">
    <source>
        <dbReference type="Proteomes" id="UP000612808"/>
    </source>
</evidence>
<dbReference type="Proteomes" id="UP000612808">
    <property type="component" value="Unassembled WGS sequence"/>
</dbReference>
<comment type="caution">
    <text evidence="3">The sequence shown here is derived from an EMBL/GenBank/DDBJ whole genome shotgun (WGS) entry which is preliminary data.</text>
</comment>
<dbReference type="AlphaFoldDB" id="A0A8J3J979"/>
<feature type="transmembrane region" description="Helical" evidence="1">
    <location>
        <begin position="32"/>
        <end position="54"/>
    </location>
</feature>
<evidence type="ECO:0000313" key="3">
    <source>
        <dbReference type="EMBL" id="GID11743.1"/>
    </source>
</evidence>
<evidence type="ECO:0000256" key="1">
    <source>
        <dbReference type="SAM" id="Phobius"/>
    </source>
</evidence>
<dbReference type="GO" id="GO:0003824">
    <property type="term" value="F:catalytic activity"/>
    <property type="evidence" value="ECO:0007669"/>
    <property type="project" value="InterPro"/>
</dbReference>
<feature type="transmembrane region" description="Helical" evidence="1">
    <location>
        <begin position="7"/>
        <end position="26"/>
    </location>
</feature>
<protein>
    <recommendedName>
        <fullName evidence="2">Endonuclease/exonuclease/phosphatase domain-containing protein</fullName>
    </recommendedName>
</protein>
<dbReference type="SUPFAM" id="SSF56219">
    <property type="entry name" value="DNase I-like"/>
    <property type="match status" value="1"/>
</dbReference>
<accession>A0A8J3J979</accession>
<evidence type="ECO:0000259" key="2">
    <source>
        <dbReference type="Pfam" id="PF03372"/>
    </source>
</evidence>
<dbReference type="Gene3D" id="3.60.10.10">
    <property type="entry name" value="Endonuclease/exonuclease/phosphatase"/>
    <property type="match status" value="1"/>
</dbReference>